<dbReference type="AlphaFoldDB" id="A0A1G8Q278"/>
<name>A0A1G8Q278_9NOCA</name>
<dbReference type="PROSITE" id="PS51635">
    <property type="entry name" value="PNPLA"/>
    <property type="match status" value="1"/>
</dbReference>
<proteinExistence type="predicted"/>
<accession>A0A1G8Q278</accession>
<dbReference type="Proteomes" id="UP000183263">
    <property type="component" value="Unassembled WGS sequence"/>
</dbReference>
<evidence type="ECO:0000313" key="3">
    <source>
        <dbReference type="EMBL" id="SDI98803.1"/>
    </source>
</evidence>
<sequence>MVNPSTSAPGVGYPHDPPLECDIVMKGGITSGVLYPHAVCELARTYRLRSIGGSSAGAIAAAAAAAAEIGRRSGGFDELEKMVDHLADPSGDGGTVLEGLFQPEASTAPLFRILRSATAAGRGNPRWRILGTILWVYRARVAVCAILAVVATVTGLLASSAHLVAASIGGAVAALIVTAVVLVWSLVRALKKVPENGYGLCSGMPGGRGEAHALTPWLDEQFQTLAGLHDPSAPPVTFGTLGAGGVTLQLMTTNLTCRQPISMPWCESGYYFDPERWRQLFPEHVVRWMEEHPPRPVGSPEEQWKTEVRRRQALPLRPLPDPGDLPVLVAVRMSLSFPLLISAIPLHAVDYSAPSAVRYSAQLAAWRREHPGGTVDEAVAHLEPPEFEVNWFSDGGICVNLPLHFFDSALPRRPTFAINLSLFPLGRFRREDEALNSYLPGVDAAGSANAAGRMRRWSRWGTSGFGALGGFGGAILAAARSWVDEAQLVMPGYRDRVVTIFHTKDEGGMNLDMDPALLTALGQRGQMGAAKLVSSFAGPRPGETPAWGWENHRWIRLRTATCGVGEWFDSFAVAYDAEMPWQTPYSGMLAPDVSPPSYPIPASSRPLAGTRVDELADLARTWAAQGTRLFCTDGPQPAPKLRLVPYDRAPAFGSDLAPDAGDTPVVERSGTLS</sequence>
<dbReference type="InterPro" id="IPR002641">
    <property type="entry name" value="PNPLA_dom"/>
</dbReference>
<keyword evidence="4" id="KW-1185">Reference proteome</keyword>
<evidence type="ECO:0000256" key="1">
    <source>
        <dbReference type="ARBA" id="ARBA00023098"/>
    </source>
</evidence>
<reference evidence="3 4" key="1">
    <citation type="submission" date="2016-10" db="EMBL/GenBank/DDBJ databases">
        <authorList>
            <person name="de Groot N.N."/>
        </authorList>
    </citation>
    <scope>NUCLEOTIDE SEQUENCE [LARGE SCALE GENOMIC DNA]</scope>
    <source>
        <strain evidence="3 4">DSM 44892</strain>
    </source>
</reference>
<feature type="short sequence motif" description="GXSXG" evidence="2">
    <location>
        <begin position="53"/>
        <end position="57"/>
    </location>
</feature>
<comment type="caution">
    <text evidence="2">Lacks conserved residue(s) required for the propagation of feature annotation.</text>
</comment>
<dbReference type="InterPro" id="IPR016035">
    <property type="entry name" value="Acyl_Trfase/lysoPLipase"/>
</dbReference>
<evidence type="ECO:0000313" key="4">
    <source>
        <dbReference type="Proteomes" id="UP000183263"/>
    </source>
</evidence>
<dbReference type="GO" id="GO:0016787">
    <property type="term" value="F:hydrolase activity"/>
    <property type="evidence" value="ECO:0007669"/>
    <property type="project" value="UniProtKB-UniRule"/>
</dbReference>
<organism evidence="3 4">
    <name type="scientific">Rhodococcus triatomae</name>
    <dbReference type="NCBI Taxonomy" id="300028"/>
    <lineage>
        <taxon>Bacteria</taxon>
        <taxon>Bacillati</taxon>
        <taxon>Actinomycetota</taxon>
        <taxon>Actinomycetes</taxon>
        <taxon>Mycobacteriales</taxon>
        <taxon>Nocardiaceae</taxon>
        <taxon>Rhodococcus</taxon>
    </lineage>
</organism>
<gene>
    <name evidence="3" type="ORF">SAMN05444695_11450</name>
</gene>
<dbReference type="SUPFAM" id="SSF52151">
    <property type="entry name" value="FabD/lysophospholipase-like"/>
    <property type="match status" value="1"/>
</dbReference>
<dbReference type="RefSeq" id="WP_169847184.1">
    <property type="nucleotide sequence ID" value="NZ_CP048813.1"/>
</dbReference>
<dbReference type="GO" id="GO:0016042">
    <property type="term" value="P:lipid catabolic process"/>
    <property type="evidence" value="ECO:0007669"/>
    <property type="project" value="UniProtKB-UniRule"/>
</dbReference>
<feature type="short sequence motif" description="DGA/G" evidence="2">
    <location>
        <begin position="394"/>
        <end position="396"/>
    </location>
</feature>
<dbReference type="Gene3D" id="3.40.1090.10">
    <property type="entry name" value="Cytosolic phospholipase A2 catalytic domain"/>
    <property type="match status" value="1"/>
</dbReference>
<keyword evidence="2" id="KW-0378">Hydrolase</keyword>
<keyword evidence="1 2" id="KW-0443">Lipid metabolism</keyword>
<evidence type="ECO:0000256" key="2">
    <source>
        <dbReference type="PROSITE-ProRule" id="PRU01161"/>
    </source>
</evidence>
<dbReference type="EMBL" id="FNDN01000014">
    <property type="protein sequence ID" value="SDI98803.1"/>
    <property type="molecule type" value="Genomic_DNA"/>
</dbReference>
<keyword evidence="2" id="KW-0442">Lipid degradation</keyword>
<feature type="active site" description="Nucleophile" evidence="2">
    <location>
        <position position="55"/>
    </location>
</feature>
<feature type="active site" description="Proton acceptor" evidence="2">
    <location>
        <position position="394"/>
    </location>
</feature>
<protein>
    <submittedName>
        <fullName evidence="3">Patatin-like phospholipase</fullName>
    </submittedName>
</protein>